<keyword evidence="3" id="KW-1185">Reference proteome</keyword>
<organism evidence="2 3">
    <name type="scientific">Deinococcus knuensis</name>
    <dbReference type="NCBI Taxonomy" id="1837380"/>
    <lineage>
        <taxon>Bacteria</taxon>
        <taxon>Thermotogati</taxon>
        <taxon>Deinococcota</taxon>
        <taxon>Deinococci</taxon>
        <taxon>Deinococcales</taxon>
        <taxon>Deinococcaceae</taxon>
        <taxon>Deinococcus</taxon>
    </lineage>
</organism>
<accession>A0ABQ2SCN9</accession>
<dbReference type="Proteomes" id="UP000620633">
    <property type="component" value="Unassembled WGS sequence"/>
</dbReference>
<evidence type="ECO:0008006" key="4">
    <source>
        <dbReference type="Google" id="ProtNLM"/>
    </source>
</evidence>
<comment type="caution">
    <text evidence="2">The sequence shown here is derived from an EMBL/GenBank/DDBJ whole genome shotgun (WGS) entry which is preliminary data.</text>
</comment>
<reference evidence="3" key="1">
    <citation type="journal article" date="2019" name="Int. J. Syst. Evol. Microbiol.">
        <title>The Global Catalogue of Microorganisms (GCM) 10K type strain sequencing project: providing services to taxonomists for standard genome sequencing and annotation.</title>
        <authorList>
            <consortium name="The Broad Institute Genomics Platform"/>
            <consortium name="The Broad Institute Genome Sequencing Center for Infectious Disease"/>
            <person name="Wu L."/>
            <person name="Ma J."/>
        </authorList>
    </citation>
    <scope>NUCLEOTIDE SEQUENCE [LARGE SCALE GENOMIC DNA]</scope>
    <source>
        <strain evidence="3">JCM 31406</strain>
    </source>
</reference>
<gene>
    <name evidence="2" type="ORF">GCM10008961_00190</name>
</gene>
<dbReference type="EMBL" id="BMQO01000001">
    <property type="protein sequence ID" value="GGS13084.1"/>
    <property type="molecule type" value="Genomic_DNA"/>
</dbReference>
<sequence>MKAYKGVVENGVVVIIGGRLPEGTVVTVTVGEGELLRARITNVLKRPRKVKVRLKPNTGLAASFTERAVQIGSQASQQATQLGERASSAASELGHVLTGPLRQGAEPANE</sequence>
<evidence type="ECO:0000313" key="3">
    <source>
        <dbReference type="Proteomes" id="UP000620633"/>
    </source>
</evidence>
<name>A0ABQ2SCN9_9DEIO</name>
<protein>
    <recommendedName>
        <fullName evidence="4">RNA-binding protein</fullName>
    </recommendedName>
</protein>
<evidence type="ECO:0000313" key="2">
    <source>
        <dbReference type="EMBL" id="GGS13084.1"/>
    </source>
</evidence>
<feature type="region of interest" description="Disordered" evidence="1">
    <location>
        <begin position="75"/>
        <end position="110"/>
    </location>
</feature>
<evidence type="ECO:0000256" key="1">
    <source>
        <dbReference type="SAM" id="MobiDB-lite"/>
    </source>
</evidence>
<proteinExistence type="predicted"/>